<reference evidence="3 4" key="1">
    <citation type="journal article" date="2017" name="Environ. Microbiol.">
        <title>Decay of the glycolytic pathway and adaptation to intranuclear parasitism within Enterocytozoonidae microsporidia.</title>
        <authorList>
            <person name="Wiredu Boakye D."/>
            <person name="Jaroenlak P."/>
            <person name="Prachumwat A."/>
            <person name="Williams T.A."/>
            <person name="Bateman K.S."/>
            <person name="Itsathitphaisarn O."/>
            <person name="Sritunyalucksana K."/>
            <person name="Paszkiewicz K.H."/>
            <person name="Moore K.A."/>
            <person name="Stentiford G.D."/>
            <person name="Williams B.A."/>
        </authorList>
    </citation>
    <scope>NUCLEOTIDE SEQUENCE [LARGE SCALE GENOMIC DNA]</scope>
    <source>
        <strain evidence="4">canceri</strain>
        <strain evidence="2">Canceri</strain>
        <strain evidence="1 3">GB1</strain>
    </source>
</reference>
<dbReference type="Proteomes" id="UP000192356">
    <property type="component" value="Unassembled WGS sequence"/>
</dbReference>
<dbReference type="AlphaFoldDB" id="A0A1X0QJH4"/>
<dbReference type="EMBL" id="LVKB01000003">
    <property type="protein sequence ID" value="ORD98022.1"/>
    <property type="molecule type" value="Genomic_DNA"/>
</dbReference>
<evidence type="ECO:0000313" key="4">
    <source>
        <dbReference type="Proteomes" id="UP000192501"/>
    </source>
</evidence>
<dbReference type="VEuPathDB" id="MicrosporidiaDB:HERIO_121"/>
<evidence type="ECO:0000313" key="2">
    <source>
        <dbReference type="EMBL" id="ORD99893.1"/>
    </source>
</evidence>
<protein>
    <submittedName>
        <fullName evidence="2">Uncharacterized protein</fullName>
    </submittedName>
</protein>
<proteinExistence type="predicted"/>
<comment type="caution">
    <text evidence="2">The sequence shown here is derived from an EMBL/GenBank/DDBJ whole genome shotgun (WGS) entry which is preliminary data.</text>
</comment>
<evidence type="ECO:0000313" key="1">
    <source>
        <dbReference type="EMBL" id="ORD98022.1"/>
    </source>
</evidence>
<gene>
    <name evidence="2" type="ORF">A0H76_2743</name>
    <name evidence="1" type="ORF">HERIO_121</name>
</gene>
<name>A0A1X0QJH4_9MICR</name>
<dbReference type="EMBL" id="LTAI01000094">
    <property type="protein sequence ID" value="ORD99893.1"/>
    <property type="molecule type" value="Genomic_DNA"/>
</dbReference>
<accession>A0A1X0QJH4</accession>
<evidence type="ECO:0000313" key="3">
    <source>
        <dbReference type="Proteomes" id="UP000192356"/>
    </source>
</evidence>
<dbReference type="VEuPathDB" id="MicrosporidiaDB:A0H76_2743"/>
<organism evidence="2 4">
    <name type="scientific">Hepatospora eriocheir</name>
    <dbReference type="NCBI Taxonomy" id="1081669"/>
    <lineage>
        <taxon>Eukaryota</taxon>
        <taxon>Fungi</taxon>
        <taxon>Fungi incertae sedis</taxon>
        <taxon>Microsporidia</taxon>
        <taxon>Hepatosporidae</taxon>
        <taxon>Hepatospora</taxon>
    </lineage>
</organism>
<sequence>MYMLLTERFLYKWLLLFPSLSILGISVANLLESFTFCKISLLILSPSVLINKSSNLTENPLKNKYEFIILPKTVNKVSQIDIP</sequence>
<keyword evidence="3" id="KW-1185">Reference proteome</keyword>
<dbReference type="Proteomes" id="UP000192501">
    <property type="component" value="Unassembled WGS sequence"/>
</dbReference>